<proteinExistence type="predicted"/>
<protein>
    <submittedName>
        <fullName evidence="1">Uncharacterized protein</fullName>
    </submittedName>
</protein>
<evidence type="ECO:0000313" key="2">
    <source>
        <dbReference type="Proteomes" id="UP000178776"/>
    </source>
</evidence>
<gene>
    <name evidence="1" type="ORF">BKX93_14740</name>
</gene>
<accession>A0A1D9LIR5</accession>
<dbReference type="GeneID" id="68842463"/>
<dbReference type="AlphaFoldDB" id="A0A1D9LIR5"/>
<dbReference type="EMBL" id="CP017707">
    <property type="protein sequence ID" value="AOZ51131.1"/>
    <property type="molecule type" value="Genomic_DNA"/>
</dbReference>
<dbReference type="KEGG" id="cvc:BKX93_14740"/>
<evidence type="ECO:0000313" key="1">
    <source>
        <dbReference type="EMBL" id="AOZ51131.1"/>
    </source>
</evidence>
<name>A0A1D9LIR5_9NEIS</name>
<dbReference type="STRING" id="1108595.BKX93_14740"/>
<organism evidence="1 2">
    <name type="scientific">Chromobacterium vaccinii</name>
    <dbReference type="NCBI Taxonomy" id="1108595"/>
    <lineage>
        <taxon>Bacteria</taxon>
        <taxon>Pseudomonadati</taxon>
        <taxon>Pseudomonadota</taxon>
        <taxon>Betaproteobacteria</taxon>
        <taxon>Neisseriales</taxon>
        <taxon>Chromobacteriaceae</taxon>
        <taxon>Chromobacterium</taxon>
    </lineage>
</organism>
<sequence length="199" mass="22234">MMTPDEIAEDNWLYEMHESISIEAIEGFTSGRLCSYYQKYPSVAENVFSIYREAKSVAEMSPTAALLLFTAAIEVTLKSTVLKPVIYGLVHNESVADLISDLAVKNNGLDRFKEVLSAVMSQYGTVDFKNYKISGHTKNIWEEIDLVQKARNLVAHRAEPANPEMAVLAQEIATAIIIDFLQDVLNNLGFELDRNGKIT</sequence>
<dbReference type="RefSeq" id="WP_070980394.1">
    <property type="nucleotide sequence ID" value="NZ_CP017707.1"/>
</dbReference>
<reference evidence="1 2" key="1">
    <citation type="submission" date="2016-10" db="EMBL/GenBank/DDBJ databases">
        <title>Chromobacterium muskegensis sp. nov., an insecticidal bacterium isolated from Sphagnum bogs.</title>
        <authorList>
            <person name="Sparks M.E."/>
            <person name="Blackburn M.B."/>
            <person name="Gundersen-Rindal D.E."/>
            <person name="Mitchell A."/>
            <person name="Farrar R."/>
            <person name="Kuhar D."/>
        </authorList>
    </citation>
    <scope>NUCLEOTIDE SEQUENCE [LARGE SCALE GENOMIC DNA]</scope>
    <source>
        <strain evidence="1 2">21-1</strain>
    </source>
</reference>
<dbReference type="Proteomes" id="UP000178776">
    <property type="component" value="Chromosome"/>
</dbReference>